<feature type="signal peptide" evidence="1">
    <location>
        <begin position="1"/>
        <end position="22"/>
    </location>
</feature>
<gene>
    <name evidence="2" type="ORF">D0859_07173</name>
</gene>
<evidence type="ECO:0000313" key="3">
    <source>
        <dbReference type="Proteomes" id="UP000281677"/>
    </source>
</evidence>
<protein>
    <recommendedName>
        <fullName evidence="4">Protein BIG1</fullName>
    </recommendedName>
</protein>
<dbReference type="AlphaFoldDB" id="A0A3M7ITP5"/>
<accession>A0A3M7ITP5</accession>
<evidence type="ECO:0000313" key="2">
    <source>
        <dbReference type="EMBL" id="RMZ28742.1"/>
    </source>
</evidence>
<feature type="chain" id="PRO_5017921651" description="Protein BIG1" evidence="1">
    <location>
        <begin position="23"/>
        <end position="204"/>
    </location>
</feature>
<comment type="caution">
    <text evidence="2">The sequence shown here is derived from an EMBL/GenBank/DDBJ whole genome shotgun (WGS) entry which is preliminary data.</text>
</comment>
<evidence type="ECO:0000256" key="1">
    <source>
        <dbReference type="SAM" id="SignalP"/>
    </source>
</evidence>
<dbReference type="Proteomes" id="UP000281677">
    <property type="component" value="Unassembled WGS sequence"/>
</dbReference>
<evidence type="ECO:0008006" key="4">
    <source>
        <dbReference type="Google" id="ProtNLM"/>
    </source>
</evidence>
<sequence>MNGSLSVLLIAISSASTTSAQASKDVSPFVMISNEPIRHTSLTSKDNDITSSIQNDLIQTLSHCEPQQYILLSQFGLQPEDIQNVSSSMPKLYGLIQNAAQAVVIPQVSGVIDCMSIATGALRRGCIGTRQLYYDAQLESIEEFCECESCVPWFHDVEREGMLVRVPYLPHLPNHAGDEELEGERTEVLRRTGMSNRSLPPLHV</sequence>
<reference evidence="2 3" key="1">
    <citation type="journal article" date="2018" name="BMC Genomics">
        <title>Genomic evidence for intraspecific hybridization in a clonal and extremely halotolerant yeast.</title>
        <authorList>
            <person name="Gostincar C."/>
            <person name="Stajich J.E."/>
            <person name="Zupancic J."/>
            <person name="Zalar P."/>
            <person name="Gunde-Cimerman N."/>
        </authorList>
    </citation>
    <scope>NUCLEOTIDE SEQUENCE [LARGE SCALE GENOMIC DNA]</scope>
    <source>
        <strain evidence="2 3">EXF-120</strain>
    </source>
</reference>
<dbReference type="VEuPathDB" id="FungiDB:BTJ68_13462"/>
<keyword evidence="1" id="KW-0732">Signal</keyword>
<organism evidence="2 3">
    <name type="scientific">Hortaea werneckii</name>
    <name type="common">Black yeast</name>
    <name type="synonym">Cladosporium werneckii</name>
    <dbReference type="NCBI Taxonomy" id="91943"/>
    <lineage>
        <taxon>Eukaryota</taxon>
        <taxon>Fungi</taxon>
        <taxon>Dikarya</taxon>
        <taxon>Ascomycota</taxon>
        <taxon>Pezizomycotina</taxon>
        <taxon>Dothideomycetes</taxon>
        <taxon>Dothideomycetidae</taxon>
        <taxon>Mycosphaerellales</taxon>
        <taxon>Teratosphaeriaceae</taxon>
        <taxon>Hortaea</taxon>
    </lineage>
</organism>
<dbReference type="EMBL" id="QWIT01000193">
    <property type="protein sequence ID" value="RMZ28742.1"/>
    <property type="molecule type" value="Genomic_DNA"/>
</dbReference>
<proteinExistence type="predicted"/>
<dbReference type="OrthoDB" id="3819945at2759"/>
<name>A0A3M7ITP5_HORWE</name>